<organism evidence="2 3">
    <name type="scientific">Pseudomonas azotoformans</name>
    <dbReference type="NCBI Taxonomy" id="47878"/>
    <lineage>
        <taxon>Bacteria</taxon>
        <taxon>Pseudomonadati</taxon>
        <taxon>Pseudomonadota</taxon>
        <taxon>Gammaproteobacteria</taxon>
        <taxon>Pseudomonadales</taxon>
        <taxon>Pseudomonadaceae</taxon>
        <taxon>Pseudomonas</taxon>
    </lineage>
</organism>
<accession>A0A127I1E5</accession>
<dbReference type="EMBL" id="CP014546">
    <property type="protein sequence ID" value="AMN80579.1"/>
    <property type="molecule type" value="Genomic_DNA"/>
</dbReference>
<feature type="region of interest" description="Disordered" evidence="1">
    <location>
        <begin position="216"/>
        <end position="246"/>
    </location>
</feature>
<evidence type="ECO:0000313" key="2">
    <source>
        <dbReference type="EMBL" id="AMN80579.1"/>
    </source>
</evidence>
<evidence type="ECO:0000256" key="1">
    <source>
        <dbReference type="SAM" id="MobiDB-lite"/>
    </source>
</evidence>
<dbReference type="Proteomes" id="UP000070516">
    <property type="component" value="Chromosome"/>
</dbReference>
<protein>
    <submittedName>
        <fullName evidence="2">Uncharacterized protein</fullName>
    </submittedName>
</protein>
<feature type="compositionally biased region" description="Basic and acidic residues" evidence="1">
    <location>
        <begin position="224"/>
        <end position="246"/>
    </location>
</feature>
<sequence length="246" mass="27714">MKVYENVVIGNFLYSLGFSIRSHLDTNIPFPSVVNLLQQTPVDKELGDVLLTFPGLVRLIEFKMKGASLKKERRRHRALSLALMGENAMLVETSRSVHWYVELSAKNLTAPLISRVVPYLDAFTDSELLRPGGIEEMVEQTARQAVLEVDPLSREQARAYLDLVRLTLGKEKPVGAGGLLLVMDTHGCMHFAQVQDLVDLNLPDRLWLEKVLTGPERQPSDLSIQHEKGGPSFKREPEPEISFRMK</sequence>
<proteinExistence type="predicted"/>
<reference evidence="2 3" key="1">
    <citation type="submission" date="2016-02" db="EMBL/GenBank/DDBJ databases">
        <title>Complete genome sequence of Pseudomonas azotoformans S4.</title>
        <authorList>
            <person name="Fang Y."/>
            <person name="Wu L."/>
            <person name="Feng G."/>
        </authorList>
    </citation>
    <scope>NUCLEOTIDE SEQUENCE [LARGE SCALE GENOMIC DNA]</scope>
    <source>
        <strain evidence="2 3">S4</strain>
    </source>
</reference>
<gene>
    <name evidence="2" type="ORF">AYR47_20700</name>
</gene>
<name>A0A127I1E5_PSEAZ</name>
<dbReference type="AlphaFoldDB" id="A0A127I1E5"/>
<dbReference type="RefSeq" id="WP_061436618.1">
    <property type="nucleotide sequence ID" value="NZ_CP014546.1"/>
</dbReference>
<dbReference type="KEGG" id="pazo:AYR47_20700"/>
<evidence type="ECO:0000313" key="3">
    <source>
        <dbReference type="Proteomes" id="UP000070516"/>
    </source>
</evidence>